<protein>
    <recommendedName>
        <fullName evidence="1">Uroporphyrinogen decarboxylase (URO-D) domain-containing protein</fullName>
    </recommendedName>
</protein>
<dbReference type="GO" id="GO:0006779">
    <property type="term" value="P:porphyrin-containing compound biosynthetic process"/>
    <property type="evidence" value="ECO:0007669"/>
    <property type="project" value="InterPro"/>
</dbReference>
<dbReference type="PANTHER" id="PTHR47099:SF1">
    <property type="entry name" value="METHYLCOBAMIDE:COM METHYLTRANSFERASE MTBA"/>
    <property type="match status" value="1"/>
</dbReference>
<reference evidence="2" key="1">
    <citation type="journal article" date="2015" name="Nature">
        <title>Complex archaea that bridge the gap between prokaryotes and eukaryotes.</title>
        <authorList>
            <person name="Spang A."/>
            <person name="Saw J.H."/>
            <person name="Jorgensen S.L."/>
            <person name="Zaremba-Niedzwiedzka K."/>
            <person name="Martijn J."/>
            <person name="Lind A.E."/>
            <person name="van Eijk R."/>
            <person name="Schleper C."/>
            <person name="Guy L."/>
            <person name="Ettema T.J."/>
        </authorList>
    </citation>
    <scope>NUCLEOTIDE SEQUENCE</scope>
</reference>
<dbReference type="InterPro" id="IPR000257">
    <property type="entry name" value="Uroporphyrinogen_deCOase"/>
</dbReference>
<dbReference type="InterPro" id="IPR052024">
    <property type="entry name" value="Methanogen_methyltrans"/>
</dbReference>
<dbReference type="SUPFAM" id="SSF51726">
    <property type="entry name" value="UROD/MetE-like"/>
    <property type="match status" value="1"/>
</dbReference>
<name>A0A0F9PMH0_9ZZZZ</name>
<organism evidence="2">
    <name type="scientific">marine sediment metagenome</name>
    <dbReference type="NCBI Taxonomy" id="412755"/>
    <lineage>
        <taxon>unclassified sequences</taxon>
        <taxon>metagenomes</taxon>
        <taxon>ecological metagenomes</taxon>
    </lineage>
</organism>
<evidence type="ECO:0000313" key="2">
    <source>
        <dbReference type="EMBL" id="KKN25762.1"/>
    </source>
</evidence>
<sequence>MFQQKSDFLKVLSKEISAHIPLYCTGYPELEFINKYTECFNLNSNKKNLVLNEKNYNVIDQMGFDAISLWDFRRGKGGYRLDDQRRVDGWGRIYKGDWYTWEGVFRSEKILENWEHLKLPLKKKINALENFLNSNKINNQLEYALSLPGLFEKTWQSMGFTFFSKCLKKNVKLVETIISFFSDYVKELISVLQNTGAKIFIIADDYGYKNRTFISKEIWRDLFFNHYQEIIKIVHEKNQKIIIHSDGYISDFFEVFLDLKFDAVQSLEPNAGVDIIALFKKFRNQICFIGNLDITLLSFGNPYQVKQYVINLIKKSKQYNSPLIISPTQQINSKCKPDNIKVMIEATKNYLP</sequence>
<dbReference type="InterPro" id="IPR038071">
    <property type="entry name" value="UROD/MetE-like_sf"/>
</dbReference>
<comment type="caution">
    <text evidence="2">The sequence shown here is derived from an EMBL/GenBank/DDBJ whole genome shotgun (WGS) entry which is preliminary data.</text>
</comment>
<dbReference type="AlphaFoldDB" id="A0A0F9PMH0"/>
<proteinExistence type="predicted"/>
<dbReference type="Gene3D" id="3.20.20.210">
    <property type="match status" value="1"/>
</dbReference>
<dbReference type="GO" id="GO:0004853">
    <property type="term" value="F:uroporphyrinogen decarboxylase activity"/>
    <property type="evidence" value="ECO:0007669"/>
    <property type="project" value="InterPro"/>
</dbReference>
<dbReference type="PANTHER" id="PTHR47099">
    <property type="entry name" value="METHYLCOBAMIDE:COM METHYLTRANSFERASE MTBA"/>
    <property type="match status" value="1"/>
</dbReference>
<evidence type="ECO:0000259" key="1">
    <source>
        <dbReference type="Pfam" id="PF01208"/>
    </source>
</evidence>
<dbReference type="EMBL" id="LAZR01002775">
    <property type="protein sequence ID" value="KKN25762.1"/>
    <property type="molecule type" value="Genomic_DNA"/>
</dbReference>
<dbReference type="Pfam" id="PF01208">
    <property type="entry name" value="URO-D"/>
    <property type="match status" value="1"/>
</dbReference>
<feature type="domain" description="Uroporphyrinogen decarboxylase (URO-D)" evidence="1">
    <location>
        <begin position="157"/>
        <end position="350"/>
    </location>
</feature>
<accession>A0A0F9PMH0</accession>
<gene>
    <name evidence="2" type="ORF">LCGC14_0881470</name>
</gene>